<sequence>MTSAYKRVYSFCETPPGVIKEVECGLGTASTTGEYSYFNSELITNESFDLNFTVSQVLQFLSPRPPPDPFNMFNPATSSSGSTISSSGENLEFINTVAAGRYKFTVHFTLLNTSSTVDDPETTITLGDFSAIPYVNPVTGFFDVVAQFEPFNTGFNANAFIVSMAGVVDLPANAITALLIATLKGSNFEFGTFNVLVEKMAD</sequence>
<dbReference type="EMBL" id="MK500311">
    <property type="protein sequence ID" value="QBK85252.1"/>
    <property type="molecule type" value="Genomic_DNA"/>
</dbReference>
<protein>
    <submittedName>
        <fullName evidence="1">Uncharacterized protein</fullName>
    </submittedName>
</protein>
<organism evidence="1">
    <name type="scientific">Iridovirus LCIVAC01</name>
    <dbReference type="NCBI Taxonomy" id="2506607"/>
    <lineage>
        <taxon>Viruses</taxon>
        <taxon>Varidnaviria</taxon>
        <taxon>Bamfordvirae</taxon>
        <taxon>Nucleocytoviricota</taxon>
        <taxon>Megaviricetes</taxon>
        <taxon>Pimascovirales</taxon>
        <taxon>Pimascovirales incertae sedis</taxon>
        <taxon>Iridoviridae</taxon>
    </lineage>
</organism>
<proteinExistence type="predicted"/>
<accession>A0A481YPY5</accession>
<name>A0A481YPY5_9VIRU</name>
<evidence type="ECO:0000313" key="1">
    <source>
        <dbReference type="EMBL" id="QBK85252.1"/>
    </source>
</evidence>
<reference evidence="1" key="1">
    <citation type="journal article" date="2019" name="MBio">
        <title>Virus Genomes from Deep Sea Sediments Expand the Ocean Megavirome and Support Independent Origins of Viral Gigantism.</title>
        <authorList>
            <person name="Backstrom D."/>
            <person name="Yutin N."/>
            <person name="Jorgensen S.L."/>
            <person name="Dharamshi J."/>
            <person name="Homa F."/>
            <person name="Zaremba-Niedwiedzka K."/>
            <person name="Spang A."/>
            <person name="Wolf Y.I."/>
            <person name="Koonin E.V."/>
            <person name="Ettema T.J."/>
        </authorList>
    </citation>
    <scope>NUCLEOTIDE SEQUENCE</scope>
</reference>
<gene>
    <name evidence="1" type="ORF">LCIVAC01_00610</name>
</gene>